<evidence type="ECO:0000259" key="1">
    <source>
        <dbReference type="SMART" id="SM00409"/>
    </source>
</evidence>
<dbReference type="SUPFAM" id="SSF82171">
    <property type="entry name" value="DPP6 N-terminal domain-like"/>
    <property type="match status" value="1"/>
</dbReference>
<organism evidence="2 3">
    <name type="scientific">Pedosphaera parvula (strain Ellin514)</name>
    <dbReference type="NCBI Taxonomy" id="320771"/>
    <lineage>
        <taxon>Bacteria</taxon>
        <taxon>Pseudomonadati</taxon>
        <taxon>Verrucomicrobiota</taxon>
        <taxon>Pedosphaerae</taxon>
        <taxon>Pedosphaerales</taxon>
        <taxon>Pedosphaeraceae</taxon>
        <taxon>Pedosphaera</taxon>
    </lineage>
</organism>
<dbReference type="SMART" id="SM00409">
    <property type="entry name" value="IG"/>
    <property type="match status" value="1"/>
</dbReference>
<protein>
    <submittedName>
        <fullName evidence="2">Immunoglobulin I-set domain protein</fullName>
    </submittedName>
</protein>
<evidence type="ECO:0000313" key="2">
    <source>
        <dbReference type="EMBL" id="EEF57792.1"/>
    </source>
</evidence>
<sequence length="589" mass="60929">MAAGAMGEMRITHDPIMHGPLARRCIAFLSFLGFVVICGRSATAAPVIDFVYPPVINEAAGGHVAFQVSASGTGPLSYQWYQSNLPISGQTGSSLVLTNIQTTNSGEYEVTVGDSSGTYVINSVTLSVSAMAIPLYFSNLVVLRVGDGVQELSGSTGNTIYLDQYTTNGTYVSSLQIPDESEGANYGAGSSASVYGSPALLLPGVGNDCINAGLLSLSPNGQLLTFGAYCENYPFRGSDMTTAADGGPYWRGLATVDASGRYTLASTNSGLYTGANGNSNSGVNHSIRGCVTTDGTNFWTAGQAGAGGGVKCLNSQNSGYANGRGIPYVSTSSLTGTHAVQIFGTNLVYSDALAGNGAGLYICDGAPQPPANSSITARLLLNEGGQPNDFAISPDGRTIYVADGGVFANSFTRGGGIQRWDTNTISGGYTFSYTLPVDGTNGALGLAVSFPATVAQWGSNAFGAALFATDAANVLSSIIDNGPSSTATVLLNAAPYKEVLRGIRFAPGNESISQPFVSSVSVSGAQVSITVANGQPGRAFYLLSSTNLALPLAQWPIIATNFYSFDGTRTNFLIINPQESQRFYCIKQQ</sequence>
<dbReference type="SUPFAM" id="SSF48726">
    <property type="entry name" value="Immunoglobulin"/>
    <property type="match status" value="1"/>
</dbReference>
<name>B9XQT5_PEDPL</name>
<keyword evidence="3" id="KW-1185">Reference proteome</keyword>
<reference evidence="2 3" key="1">
    <citation type="journal article" date="2011" name="J. Bacteriol.">
        <title>Genome sequence of 'Pedosphaera parvula' Ellin514, an aerobic Verrucomicrobial isolate from pasture soil.</title>
        <authorList>
            <person name="Kant R."/>
            <person name="van Passel M.W."/>
            <person name="Sangwan P."/>
            <person name="Palva A."/>
            <person name="Lucas S."/>
            <person name="Copeland A."/>
            <person name="Lapidus A."/>
            <person name="Glavina Del Rio T."/>
            <person name="Dalin E."/>
            <person name="Tice H."/>
            <person name="Bruce D."/>
            <person name="Goodwin L."/>
            <person name="Pitluck S."/>
            <person name="Chertkov O."/>
            <person name="Larimer F.W."/>
            <person name="Land M.L."/>
            <person name="Hauser L."/>
            <person name="Brettin T.S."/>
            <person name="Detter J.C."/>
            <person name="Han S."/>
            <person name="de Vos W.M."/>
            <person name="Janssen P.H."/>
            <person name="Smidt H."/>
        </authorList>
    </citation>
    <scope>NUCLEOTIDE SEQUENCE [LARGE SCALE GENOMIC DNA]</scope>
    <source>
        <strain evidence="2 3">Ellin514</strain>
    </source>
</reference>
<evidence type="ECO:0000313" key="3">
    <source>
        <dbReference type="Proteomes" id="UP000003688"/>
    </source>
</evidence>
<comment type="caution">
    <text evidence="2">The sequence shown here is derived from an EMBL/GenBank/DDBJ whole genome shotgun (WGS) entry which is preliminary data.</text>
</comment>
<accession>B9XQT5</accession>
<dbReference type="AlphaFoldDB" id="B9XQT5"/>
<dbReference type="EMBL" id="ABOX02000057">
    <property type="protein sequence ID" value="EEF57792.1"/>
    <property type="molecule type" value="Genomic_DNA"/>
</dbReference>
<dbReference type="InterPro" id="IPR003599">
    <property type="entry name" value="Ig_sub"/>
</dbReference>
<gene>
    <name evidence="2" type="ORF">Cflav_PD0892</name>
</gene>
<dbReference type="Proteomes" id="UP000003688">
    <property type="component" value="Unassembled WGS sequence"/>
</dbReference>
<dbReference type="Gene3D" id="2.60.40.10">
    <property type="entry name" value="Immunoglobulins"/>
    <property type="match status" value="1"/>
</dbReference>
<dbReference type="STRING" id="320771.Cflav_PD0892"/>
<dbReference type="InterPro" id="IPR036179">
    <property type="entry name" value="Ig-like_dom_sf"/>
</dbReference>
<proteinExistence type="predicted"/>
<feature type="domain" description="Immunoglobulin" evidence="1">
    <location>
        <begin position="53"/>
        <end position="129"/>
    </location>
</feature>
<dbReference type="InterPro" id="IPR013783">
    <property type="entry name" value="Ig-like_fold"/>
</dbReference>